<reference evidence="10 11" key="1">
    <citation type="submission" date="2020-07" db="EMBL/GenBank/DDBJ databases">
        <title>Novel species isolated from subtropical streams in China.</title>
        <authorList>
            <person name="Lu H."/>
        </authorList>
    </citation>
    <scope>NUCLEOTIDE SEQUENCE [LARGE SCALE GENOMIC DNA]</scope>
    <source>
        <strain evidence="10 11">LX47W</strain>
    </source>
</reference>
<keyword evidence="5 9" id="KW-1133">Transmembrane helix</keyword>
<comment type="similarity">
    <text evidence="8">Belongs to the anion channel-forming bestrophin (TC 1.A.46) family.</text>
</comment>
<dbReference type="Pfam" id="PF25539">
    <property type="entry name" value="Bestrophin_2"/>
    <property type="match status" value="1"/>
</dbReference>
<evidence type="ECO:0000256" key="4">
    <source>
        <dbReference type="ARBA" id="ARBA00022692"/>
    </source>
</evidence>
<comment type="subcellular location">
    <subcellularLocation>
        <location evidence="1">Cell membrane</location>
        <topology evidence="1">Multi-pass membrane protein</topology>
    </subcellularLocation>
</comment>
<feature type="transmembrane region" description="Helical" evidence="9">
    <location>
        <begin position="219"/>
        <end position="250"/>
    </location>
</feature>
<evidence type="ECO:0008006" key="12">
    <source>
        <dbReference type="Google" id="ProtNLM"/>
    </source>
</evidence>
<evidence type="ECO:0000256" key="2">
    <source>
        <dbReference type="ARBA" id="ARBA00022448"/>
    </source>
</evidence>
<comment type="caution">
    <text evidence="10">The sequence shown here is derived from an EMBL/GenBank/DDBJ whole genome shotgun (WGS) entry which is preliminary data.</text>
</comment>
<sequence length="304" mass="33155">MIIRPPSNWFRMLLVWNGSVLPSILPQLALILAISVAALLGHGRILGERVPLDTAPFPLLGISLAIFLGFRNNASYQRYLEARQLWGHILAAARTLTSQTLAYLPAERLDHARFARQLVAFVHLLRHQLRGTDAGRDLERLQGPEAVALARARTYRPIMALNDMRRALQEACAGLPGGAQTVWMLDVQLNNLADAVAGCERIAGTPIPYPYGVLLHRTIYAYCFLLPFGLVHAIGAATPLIAVFVAYTLVALEAIAQEIGEPFGTAPNCLALDAMSRTIERSVLELCGQPLPPDAPVGKGYQID</sequence>
<evidence type="ECO:0000256" key="6">
    <source>
        <dbReference type="ARBA" id="ARBA00023065"/>
    </source>
</evidence>
<keyword evidence="2" id="KW-0813">Transport</keyword>
<organism evidence="10 11">
    <name type="scientific">Rugamonas apoptosis</name>
    <dbReference type="NCBI Taxonomy" id="2758570"/>
    <lineage>
        <taxon>Bacteria</taxon>
        <taxon>Pseudomonadati</taxon>
        <taxon>Pseudomonadota</taxon>
        <taxon>Betaproteobacteria</taxon>
        <taxon>Burkholderiales</taxon>
        <taxon>Oxalobacteraceae</taxon>
        <taxon>Telluria group</taxon>
        <taxon>Rugamonas</taxon>
    </lineage>
</organism>
<evidence type="ECO:0000256" key="5">
    <source>
        <dbReference type="ARBA" id="ARBA00022989"/>
    </source>
</evidence>
<dbReference type="PANTHER" id="PTHR33281">
    <property type="entry name" value="UPF0187 PROTEIN YNEE"/>
    <property type="match status" value="1"/>
</dbReference>
<accession>A0A7W2F8H0</accession>
<dbReference type="GO" id="GO:0005254">
    <property type="term" value="F:chloride channel activity"/>
    <property type="evidence" value="ECO:0007669"/>
    <property type="project" value="InterPro"/>
</dbReference>
<dbReference type="InterPro" id="IPR044669">
    <property type="entry name" value="YneE/VCCN1/2-like"/>
</dbReference>
<proteinExistence type="inferred from homology"/>
<evidence type="ECO:0000256" key="9">
    <source>
        <dbReference type="SAM" id="Phobius"/>
    </source>
</evidence>
<dbReference type="GO" id="GO:0005886">
    <property type="term" value="C:plasma membrane"/>
    <property type="evidence" value="ECO:0007669"/>
    <property type="project" value="UniProtKB-SubCell"/>
</dbReference>
<evidence type="ECO:0000313" key="10">
    <source>
        <dbReference type="EMBL" id="MBA5687036.1"/>
    </source>
</evidence>
<gene>
    <name evidence="10" type="ORF">H3H39_08220</name>
</gene>
<keyword evidence="11" id="KW-1185">Reference proteome</keyword>
<evidence type="ECO:0000313" key="11">
    <source>
        <dbReference type="Proteomes" id="UP000573499"/>
    </source>
</evidence>
<evidence type="ECO:0000256" key="8">
    <source>
        <dbReference type="ARBA" id="ARBA00034708"/>
    </source>
</evidence>
<name>A0A7W2F8H0_9BURK</name>
<feature type="transmembrane region" description="Helical" evidence="9">
    <location>
        <begin position="52"/>
        <end position="70"/>
    </location>
</feature>
<evidence type="ECO:0000256" key="1">
    <source>
        <dbReference type="ARBA" id="ARBA00004651"/>
    </source>
</evidence>
<keyword evidence="3" id="KW-1003">Cell membrane</keyword>
<dbReference type="EMBL" id="JACEZU010000003">
    <property type="protein sequence ID" value="MBA5687036.1"/>
    <property type="molecule type" value="Genomic_DNA"/>
</dbReference>
<evidence type="ECO:0000256" key="3">
    <source>
        <dbReference type="ARBA" id="ARBA00022475"/>
    </source>
</evidence>
<evidence type="ECO:0000256" key="7">
    <source>
        <dbReference type="ARBA" id="ARBA00023136"/>
    </source>
</evidence>
<dbReference type="AlphaFoldDB" id="A0A7W2F8H0"/>
<feature type="transmembrane region" description="Helical" evidence="9">
    <location>
        <begin position="20"/>
        <end position="40"/>
    </location>
</feature>
<dbReference type="PANTHER" id="PTHR33281:SF19">
    <property type="entry name" value="VOLTAGE-DEPENDENT ANION CHANNEL-FORMING PROTEIN YNEE"/>
    <property type="match status" value="1"/>
</dbReference>
<keyword evidence="6" id="KW-0406">Ion transport</keyword>
<keyword evidence="4 9" id="KW-0812">Transmembrane</keyword>
<dbReference type="Proteomes" id="UP000573499">
    <property type="component" value="Unassembled WGS sequence"/>
</dbReference>
<dbReference type="RefSeq" id="WP_182152868.1">
    <property type="nucleotide sequence ID" value="NZ_JACEZU010000003.1"/>
</dbReference>
<keyword evidence="7 9" id="KW-0472">Membrane</keyword>
<protein>
    <recommendedName>
        <fullName evidence="12">Bestrophin, RFP-TM, chloride channel</fullName>
    </recommendedName>
</protein>